<dbReference type="PRINTS" id="PR00838">
    <property type="entry name" value="V5ALLERGEN"/>
</dbReference>
<evidence type="ECO:0000259" key="2">
    <source>
        <dbReference type="SMART" id="SM00198"/>
    </source>
</evidence>
<sequence>MELHSKVVCFFLLIALIAIPYNVWALSAGGRVSVLNCHNNYRSQLAKGTADNKSGKMPAGSNLIELKYLNEHEKGAQSWADGCSMSHSSSSQRQGMGENLYMSSSSTISEAEALKQACDMWWAELKEFGFDQSLVLNMNEFNKGIGHWSQQAWAKTAQIGCALARCPSSQWQTWVVCRYKAAGNMLNEMVYKKGTACSGCSDYSGASCNNANGLCVVP</sequence>
<dbReference type="InterPro" id="IPR035940">
    <property type="entry name" value="CAP_sf"/>
</dbReference>
<feature type="signal peptide" evidence="1">
    <location>
        <begin position="1"/>
        <end position="25"/>
    </location>
</feature>
<protein>
    <submittedName>
        <fullName evidence="3">Venom allergen-like protein 1</fullName>
    </submittedName>
</protein>
<dbReference type="SMART" id="SM00198">
    <property type="entry name" value="SCP"/>
    <property type="match status" value="1"/>
</dbReference>
<dbReference type="Gene3D" id="3.40.33.10">
    <property type="entry name" value="CAP"/>
    <property type="match status" value="1"/>
</dbReference>
<keyword evidence="1" id="KW-0732">Signal</keyword>
<dbReference type="InterPro" id="IPR001283">
    <property type="entry name" value="CRISP-related"/>
</dbReference>
<dbReference type="EMBL" id="MH255798">
    <property type="protein sequence ID" value="AZL96420.1"/>
    <property type="molecule type" value="Genomic_DNA"/>
</dbReference>
<evidence type="ECO:0000256" key="1">
    <source>
        <dbReference type="SAM" id="SignalP"/>
    </source>
</evidence>
<feature type="chain" id="PRO_5018668984" evidence="1">
    <location>
        <begin position="26"/>
        <end position="218"/>
    </location>
</feature>
<name>A0A3Q8UEU8_HETAV</name>
<dbReference type="PRINTS" id="PR00837">
    <property type="entry name" value="V5TPXLIKE"/>
</dbReference>
<dbReference type="PANTHER" id="PTHR10334">
    <property type="entry name" value="CYSTEINE-RICH SECRETORY PROTEIN-RELATED"/>
    <property type="match status" value="1"/>
</dbReference>
<dbReference type="Pfam" id="PF00188">
    <property type="entry name" value="CAP"/>
    <property type="match status" value="1"/>
</dbReference>
<accession>A0A3Q8UEU8</accession>
<dbReference type="InterPro" id="IPR002413">
    <property type="entry name" value="V5_allergen-like"/>
</dbReference>
<reference evidence="3" key="1">
    <citation type="submission" date="2018-04" db="EMBL/GenBank/DDBJ databases">
        <title>Two venom allergen-like proteins play important roles in parasitism of Heterodera avenae.</title>
        <authorList>
            <person name="Luo S."/>
            <person name="Peng D."/>
            <person name="Jian H."/>
        </authorList>
    </citation>
    <scope>NUCLEOTIDE SEQUENCE</scope>
</reference>
<dbReference type="AlphaFoldDB" id="A0A3Q8UEU8"/>
<organism evidence="3">
    <name type="scientific">Heterodera avenae</name>
    <name type="common">Cereal cyst nematode worm</name>
    <dbReference type="NCBI Taxonomy" id="34510"/>
    <lineage>
        <taxon>Eukaryota</taxon>
        <taxon>Metazoa</taxon>
        <taxon>Ecdysozoa</taxon>
        <taxon>Nematoda</taxon>
        <taxon>Chromadorea</taxon>
        <taxon>Rhabditida</taxon>
        <taxon>Tylenchina</taxon>
        <taxon>Tylenchomorpha</taxon>
        <taxon>Tylenchoidea</taxon>
        <taxon>Heteroderidae</taxon>
        <taxon>Heteroderinae</taxon>
        <taxon>Heterodera</taxon>
    </lineage>
</organism>
<dbReference type="SUPFAM" id="SSF55797">
    <property type="entry name" value="PR-1-like"/>
    <property type="match status" value="1"/>
</dbReference>
<feature type="domain" description="SCP" evidence="2">
    <location>
        <begin position="29"/>
        <end position="187"/>
    </location>
</feature>
<dbReference type="CDD" id="cd05380">
    <property type="entry name" value="CAP_euk"/>
    <property type="match status" value="1"/>
</dbReference>
<evidence type="ECO:0000313" key="3">
    <source>
        <dbReference type="EMBL" id="AZL96420.1"/>
    </source>
</evidence>
<dbReference type="InterPro" id="IPR014044">
    <property type="entry name" value="CAP_dom"/>
</dbReference>
<proteinExistence type="predicted"/>